<dbReference type="PANTHER" id="PTHR20883">
    <property type="entry name" value="PHYTANOYL-COA DIOXYGENASE DOMAIN CONTAINING 1"/>
    <property type="match status" value="1"/>
</dbReference>
<dbReference type="RefSeq" id="WP_012876285.1">
    <property type="nucleotide sequence ID" value="NC_013526.1"/>
</dbReference>
<dbReference type="InterPro" id="IPR008775">
    <property type="entry name" value="Phytyl_CoA_dOase-like"/>
</dbReference>
<evidence type="ECO:0000313" key="1">
    <source>
        <dbReference type="EMBL" id="ACZ43254.1"/>
    </source>
</evidence>
<sequence>MLDTVEITHTTTADQITDEAVQLYRSQGFIRVRGVLSPEEVERFREAALRLSERMQSLHKGSVFTQLVNAWREDEVLRELTLYPKLARIAEALAGVPLRLWHDQVLIKQPQKSTATEFHQDQPYWPHARSAHSLSAWVALCDVPVERGCMTFIPGSHTRTELAAQNLEDPRSLFSLCPDLEWDARVTLPLRAGDCTFHHSRCAHMANPNVTHEPRVAYVIIYMDADTIYTGQPHVVTDPLALSPGQTLEGELFPRVGERR</sequence>
<gene>
    <name evidence="1" type="ordered locus">Tter_2355</name>
</gene>
<keyword evidence="1" id="KW-0560">Oxidoreductase</keyword>
<dbReference type="Pfam" id="PF05721">
    <property type="entry name" value="PhyH"/>
    <property type="match status" value="1"/>
</dbReference>
<proteinExistence type="predicted"/>
<keyword evidence="1" id="KW-0223">Dioxygenase</keyword>
<dbReference type="GO" id="GO:0016706">
    <property type="term" value="F:2-oxoglutarate-dependent dioxygenase activity"/>
    <property type="evidence" value="ECO:0007669"/>
    <property type="project" value="UniProtKB-ARBA"/>
</dbReference>
<keyword evidence="2" id="KW-1185">Reference proteome</keyword>
<dbReference type="HOGENOM" id="CLU_048953_8_1_0"/>
<dbReference type="Proteomes" id="UP000000323">
    <property type="component" value="Chromosome 2"/>
</dbReference>
<dbReference type="KEGG" id="ttr:Tter_2355"/>
<dbReference type="OrthoDB" id="9814777at2"/>
<dbReference type="AlphaFoldDB" id="D1CHN3"/>
<dbReference type="eggNOG" id="COG5285">
    <property type="taxonomic scope" value="Bacteria"/>
</dbReference>
<dbReference type="PANTHER" id="PTHR20883:SF46">
    <property type="entry name" value="PHYTANOYL-COA HYDROXYLASE"/>
    <property type="match status" value="1"/>
</dbReference>
<accession>D1CHN3</accession>
<evidence type="ECO:0000313" key="2">
    <source>
        <dbReference type="Proteomes" id="UP000000323"/>
    </source>
</evidence>
<dbReference type="EMBL" id="CP001826">
    <property type="protein sequence ID" value="ACZ43254.1"/>
    <property type="molecule type" value="Genomic_DNA"/>
</dbReference>
<dbReference type="Gene3D" id="2.60.120.620">
    <property type="entry name" value="q2cbj1_9rhob like domain"/>
    <property type="match status" value="1"/>
</dbReference>
<dbReference type="GO" id="GO:0005506">
    <property type="term" value="F:iron ion binding"/>
    <property type="evidence" value="ECO:0007669"/>
    <property type="project" value="UniProtKB-ARBA"/>
</dbReference>
<dbReference type="STRING" id="525904.Tter_2355"/>
<organism evidence="1 2">
    <name type="scientific">Thermobaculum terrenum (strain ATCC BAA-798 / CCMEE 7001 / YNP1)</name>
    <dbReference type="NCBI Taxonomy" id="525904"/>
    <lineage>
        <taxon>Bacteria</taxon>
        <taxon>Bacillati</taxon>
        <taxon>Chloroflexota</taxon>
        <taxon>Chloroflexia</taxon>
        <taxon>Candidatus Thermobaculales</taxon>
        <taxon>Candidatus Thermobaculaceae</taxon>
        <taxon>Thermobaculum</taxon>
    </lineage>
</organism>
<name>D1CHN3_THET1</name>
<protein>
    <submittedName>
        <fullName evidence="1">Phytanoyl-CoA dioxygenase</fullName>
    </submittedName>
</protein>
<reference evidence="2" key="1">
    <citation type="journal article" date="2010" name="Stand. Genomic Sci.">
        <title>Complete genome sequence of 'Thermobaculum terrenum' type strain (YNP1).</title>
        <authorList>
            <person name="Kiss H."/>
            <person name="Cleland D."/>
            <person name="Lapidus A."/>
            <person name="Lucas S."/>
            <person name="Glavina Del Rio T."/>
            <person name="Nolan M."/>
            <person name="Tice H."/>
            <person name="Han C."/>
            <person name="Goodwin L."/>
            <person name="Pitluck S."/>
            <person name="Liolios K."/>
            <person name="Ivanova N."/>
            <person name="Mavromatis K."/>
            <person name="Ovchinnikova G."/>
            <person name="Pati A."/>
            <person name="Chen A."/>
            <person name="Palaniappan K."/>
            <person name="Land M."/>
            <person name="Hauser L."/>
            <person name="Chang Y."/>
            <person name="Jeffries C."/>
            <person name="Lu M."/>
            <person name="Brettin T."/>
            <person name="Detter J."/>
            <person name="Goker M."/>
            <person name="Tindall B."/>
            <person name="Beck B."/>
            <person name="McDermott T."/>
            <person name="Woyke T."/>
            <person name="Bristow J."/>
            <person name="Eisen J."/>
            <person name="Markowitz V."/>
            <person name="Hugenholtz P."/>
            <person name="Kyrpides N."/>
            <person name="Klenk H."/>
            <person name="Cheng J."/>
        </authorList>
    </citation>
    <scope>NUCLEOTIDE SEQUENCE [LARGE SCALE GENOMIC DNA]</scope>
    <source>
        <strain evidence="2">ATCC BAA-798 / YNP1</strain>
    </source>
</reference>
<dbReference type="SUPFAM" id="SSF51197">
    <property type="entry name" value="Clavaminate synthase-like"/>
    <property type="match status" value="1"/>
</dbReference>